<comment type="caution">
    <text evidence="1">The sequence shown here is derived from an EMBL/GenBank/DDBJ whole genome shotgun (WGS) entry which is preliminary data.</text>
</comment>
<gene>
    <name evidence="1" type="ORF">FF38_11423</name>
</gene>
<reference evidence="1 2" key="1">
    <citation type="journal article" date="2015" name="Nat. Commun.">
        <title>Lucilia cuprina genome unlocks parasitic fly biology to underpin future interventions.</title>
        <authorList>
            <person name="Anstead C.A."/>
            <person name="Korhonen P.K."/>
            <person name="Young N.D."/>
            <person name="Hall R.S."/>
            <person name="Jex A.R."/>
            <person name="Murali S.C."/>
            <person name="Hughes D.S."/>
            <person name="Lee S.F."/>
            <person name="Perry T."/>
            <person name="Stroehlein A.J."/>
            <person name="Ansell B.R."/>
            <person name="Breugelmans B."/>
            <person name="Hofmann A."/>
            <person name="Qu J."/>
            <person name="Dugan S."/>
            <person name="Lee S.L."/>
            <person name="Chao H."/>
            <person name="Dinh H."/>
            <person name="Han Y."/>
            <person name="Doddapaneni H.V."/>
            <person name="Worley K.C."/>
            <person name="Muzny D.M."/>
            <person name="Ioannidis P."/>
            <person name="Waterhouse R.M."/>
            <person name="Zdobnov E.M."/>
            <person name="James P.J."/>
            <person name="Bagnall N.H."/>
            <person name="Kotze A.C."/>
            <person name="Gibbs R.A."/>
            <person name="Richards S."/>
            <person name="Batterham P."/>
            <person name="Gasser R.B."/>
        </authorList>
    </citation>
    <scope>NUCLEOTIDE SEQUENCE [LARGE SCALE GENOMIC DNA]</scope>
    <source>
        <strain evidence="1 2">LS</strain>
        <tissue evidence="1">Full body</tissue>
    </source>
</reference>
<dbReference type="Proteomes" id="UP000037069">
    <property type="component" value="Unassembled WGS sequence"/>
</dbReference>
<evidence type="ECO:0000313" key="2">
    <source>
        <dbReference type="Proteomes" id="UP000037069"/>
    </source>
</evidence>
<keyword evidence="2" id="KW-1185">Reference proteome</keyword>
<dbReference type="AlphaFoldDB" id="A0A0L0CBC9"/>
<organism evidence="1 2">
    <name type="scientific">Lucilia cuprina</name>
    <name type="common">Green bottle fly</name>
    <name type="synonym">Australian sheep blowfly</name>
    <dbReference type="NCBI Taxonomy" id="7375"/>
    <lineage>
        <taxon>Eukaryota</taxon>
        <taxon>Metazoa</taxon>
        <taxon>Ecdysozoa</taxon>
        <taxon>Arthropoda</taxon>
        <taxon>Hexapoda</taxon>
        <taxon>Insecta</taxon>
        <taxon>Pterygota</taxon>
        <taxon>Neoptera</taxon>
        <taxon>Endopterygota</taxon>
        <taxon>Diptera</taxon>
        <taxon>Brachycera</taxon>
        <taxon>Muscomorpha</taxon>
        <taxon>Oestroidea</taxon>
        <taxon>Calliphoridae</taxon>
        <taxon>Luciliinae</taxon>
        <taxon>Lucilia</taxon>
    </lineage>
</organism>
<protein>
    <submittedName>
        <fullName evidence="1">Uncharacterized protein</fullName>
    </submittedName>
</protein>
<proteinExistence type="predicted"/>
<dbReference type="EMBL" id="JRES01000636">
    <property type="protein sequence ID" value="KNC29718.1"/>
    <property type="molecule type" value="Genomic_DNA"/>
</dbReference>
<evidence type="ECO:0000313" key="1">
    <source>
        <dbReference type="EMBL" id="KNC29718.1"/>
    </source>
</evidence>
<name>A0A0L0CBC9_LUCCU</name>
<accession>A0A0L0CBC9</accession>
<sequence length="269" mass="30436">MTSSWIISMVRGRDADTKWIPKEPKQSDQPGHIPVGNCSIVVPDYLVLWFDPMSNHSKECPSEVTSPVYSQGRLDVLVSSIPRVCNNTQMGSFTKVIFSRGTEAIKTMPTKALFTMLNWLPADLKAVQLTLNSAIRLNACGRNYGHSRIIKQFKSLHLNFDYCITKPNIDNQFTLTAPRGVEKWVVVSLLKELVLDLSTAVVFFRQKYLLLKEQGIGYANMGPWFTLMAPRGVEKWVVVSLLKELVLDLPTAVVFFRQKYLLLKEQGIV</sequence>